<evidence type="ECO:0000259" key="22">
    <source>
        <dbReference type="PROSITE" id="PS50075"/>
    </source>
</evidence>
<name>M4T757_9NOSO</name>
<dbReference type="GO" id="GO:0004315">
    <property type="term" value="F:3-oxoacyl-[acyl-carrier-protein] synthase activity"/>
    <property type="evidence" value="ECO:0007669"/>
    <property type="project" value="InterPro"/>
</dbReference>
<dbReference type="FunFam" id="3.40.47.10:FF:000042">
    <property type="entry name" value="Polyketide synthase Pks13"/>
    <property type="match status" value="1"/>
</dbReference>
<evidence type="ECO:0000256" key="17">
    <source>
        <dbReference type="ARBA" id="ARBA00073623"/>
    </source>
</evidence>
<dbReference type="Gene3D" id="3.30.70.3290">
    <property type="match status" value="1"/>
</dbReference>
<evidence type="ECO:0000256" key="5">
    <source>
        <dbReference type="ARBA" id="ARBA00022679"/>
    </source>
</evidence>
<dbReference type="FunFam" id="1.10.1200.10:FF:000005">
    <property type="entry name" value="Nonribosomal peptide synthetase 1"/>
    <property type="match status" value="1"/>
</dbReference>
<dbReference type="InterPro" id="IPR009081">
    <property type="entry name" value="PP-bd_ACP"/>
</dbReference>
<dbReference type="PANTHER" id="PTHR43775:SF51">
    <property type="entry name" value="INACTIVE PHENOLPHTHIOCEROL SYNTHESIS POLYKETIDE SYNTHASE TYPE I PKS1-RELATED"/>
    <property type="match status" value="1"/>
</dbReference>
<dbReference type="Pfam" id="PF21394">
    <property type="entry name" value="Beta-ketacyl_N"/>
    <property type="match status" value="1"/>
</dbReference>
<evidence type="ECO:0000256" key="21">
    <source>
        <dbReference type="SAM" id="Coils"/>
    </source>
</evidence>
<keyword evidence="3" id="KW-0596">Phosphopantetheine</keyword>
<evidence type="ECO:0000256" key="9">
    <source>
        <dbReference type="ARBA" id="ARBA00023098"/>
    </source>
</evidence>
<sequence length="1522" mass="168973">MNSYDSIQEIAIIGMSGRFPGANNIEDFWENLCSGVESISTFTDEELIASGIDPELLSNSNYVKNLAILENIDLFDASFFGLNPKEAEITDPQHRLFLENAWEALENAGYDSQRCESRIGVYGGSSSNNYLSLDLNSERTGLGSIFQEGIGNEKDFLATRVSYKLNLTGPSLTVQTACSTSLVAISLACQSLLNYQSDIALAGGVSIHIPQKTGYLYEEGGILSPDGHCRAFDARARGTIIGNGVGIVVLKRLAEAIADGDNIYAVIKGSAINNDGSGKVGYTAPSVNGQADAIAEALALAGLEPEAISYVEAHGTGTILGDPIEISALTKVFRESTNRKGFCAIGSVKTNIGHLDAAAGIAGLIKTVLALKHQQIPPSLNFEQPNPQIDFANSPFFVNTTLTEWKTGVTPRRAGVSSLGIGGTNAHVILEEAPALPASSSSRPWQLLVLSAKTDSALETATTNLVQYLKQHPDITLADVAHTLQVGRREFNHRCILVCADIEDATSALQQPDPQRVFTHLLESGDRSITFMFPGQGAQYVDMGKELYQTEPIFQEQVDLCCELLQPHLGLDLRSLIYPGESESEAAAQKLQQTDITQPALFVIEYPLAQLWMSWGISPGAMIGHSIGEYVAACLAGVMSLEDALALVAARGRLMQQLPSGAMLSIPLPEEEVVALLDEKLSLAASNAPALCVVSGTHNAIDAFQNKLQDRGIDCRRLHTSHAFHSPMMEPILEAFQKEVSKVKLHPPKIPFVSNVTGIWITAEQATDSNYWVKHLRQTVRFAAGIYTLLQEPNHILLEVGPGRTLCSFTKKHLNSPGLSSLRHPKEKQSDITFLLNTLGKLWLYGVQVDWSRFYTNEYRHRLPLPTYPFERQRYWIEPEVSLHEKLDISDWFYIPSWKRLMPPQPFSSKLQATQAGCWLIFIDECSLGEKIVQRLTLEGNNAIIVRIGEQFSSEIASDRRVYTINPRRQDDYYALIKELNRLELTPNRILHLWNLTLNSGTELTIESLERCETLGFYSLVFLAQALAEQQSMTNPMQIGIVSNNLQEVTGSEVLDPGKAFILGPCKVIQQEYSNIACCSIDIIIPETENWQQEKLVDRLLAEFTVQLSDRVVAYRGNYRWVQTFEPVRLDRVVEAKPQLRERGVYLITGGLGGVGLFNAEYLAKTVKAKLILIGRSAFPNRDEWSQWLSDYGVQDSVSRKILKLQELEALGAEVLVFKADVTNREQMEAAITQANNRFGQINGVIHNALEDKKGLIAQKTLEIGRIVFTPKIIGTIILDNLFKNVELDFFVLTSSQASVIGGIGLVEYTAKNAFLDAFAYYSASKDGKFIKSINWDIWNTPEWMAKTKLYRVAGLKLEETGLTLEEGMESFERILFSSTMPQIVVSKSDFNNLINQKLINLKDTLNSLEEESSKVSRVKKTHSRPDLRNAYIAPRNEIERTLTEIWQEIFSIEQVGIYDNFFELGGDSLLATIVISQLRKTLKIEVPYKSFFDEPTITKLALVVEEIFIEELEELEQLSKN</sequence>
<evidence type="ECO:0000256" key="4">
    <source>
        <dbReference type="ARBA" id="ARBA00022553"/>
    </source>
</evidence>
<evidence type="ECO:0000256" key="11">
    <source>
        <dbReference type="ARBA" id="ARBA00050973"/>
    </source>
</evidence>
<dbReference type="InterPro" id="IPR014031">
    <property type="entry name" value="Ketoacyl_synth_C"/>
</dbReference>
<comment type="catalytic activity">
    <reaction evidence="13">
        <text>docosanoyl-[(phenol)carboxyphthiodiolenone synthase] + 2 (S)-methylmalonyl-CoA + 3 malonyl-CoA + 5 NADPH + 10 H(+) = C34-carboxyphthiodiolenone-[(phenol)carboxyphthiodiolenone synthase] + 5 CO2 + 5 NADP(+) + 5 CoA + 2 H2O</text>
        <dbReference type="Rhea" id="RHEA:57752"/>
        <dbReference type="Rhea" id="RHEA-COMP:14987"/>
        <dbReference type="Rhea" id="RHEA-COMP:14988"/>
        <dbReference type="ChEBI" id="CHEBI:15377"/>
        <dbReference type="ChEBI" id="CHEBI:15378"/>
        <dbReference type="ChEBI" id="CHEBI:16526"/>
        <dbReference type="ChEBI" id="CHEBI:57287"/>
        <dbReference type="ChEBI" id="CHEBI:57327"/>
        <dbReference type="ChEBI" id="CHEBI:57384"/>
        <dbReference type="ChEBI" id="CHEBI:57783"/>
        <dbReference type="ChEBI" id="CHEBI:58349"/>
        <dbReference type="ChEBI" id="CHEBI:142237"/>
        <dbReference type="ChEBI" id="CHEBI:142238"/>
        <dbReference type="EC" id="2.3.1.292"/>
    </reaction>
</comment>
<dbReference type="Pfam" id="PF00109">
    <property type="entry name" value="ketoacyl-synt"/>
    <property type="match status" value="1"/>
</dbReference>
<dbReference type="Pfam" id="PF00698">
    <property type="entry name" value="Acyl_transf_1"/>
    <property type="match status" value="1"/>
</dbReference>
<evidence type="ECO:0000256" key="19">
    <source>
        <dbReference type="ARBA" id="ARBA00078169"/>
    </source>
</evidence>
<comment type="function">
    <text evidence="15">Part of the PpsABCDE complex involved in the biosynthesis of the lipid core common to phthiocerols and phenolphthiocerols by successive additions of malonyl-CoA or methylmalonyl-CoA extender units. PpsA can accept as substrate the activated forms of either icosanoyl (C20), docosanoyl (C22) or lignoceroyl (C24) groups from FadD26, or a (4-hydroxyphenyl)-C17 or (4-hydroxyphenyl)-C19 fatty acyl from FadD29. PpsA initiates the biosynthesis and extends its substrate using a malonyl-CoA extender unit. The PpsB and PpsC proteins add the second and third malonyl-CoA extender units. PpsD adds an (R)-methylmalonyl unit and PpsE adds a second (R)-methylmalonyl unit. The incorporation of the methylmalonyl units results in formation of two branched methyl groups in the elongated product.</text>
</comment>
<dbReference type="InterPro" id="IPR050091">
    <property type="entry name" value="PKS_NRPS_Biosynth_Enz"/>
</dbReference>
<dbReference type="SUPFAM" id="SSF51735">
    <property type="entry name" value="NAD(P)-binding Rossmann-fold domains"/>
    <property type="match status" value="2"/>
</dbReference>
<evidence type="ECO:0000256" key="2">
    <source>
        <dbReference type="ARBA" id="ARBA00001957"/>
    </source>
</evidence>
<dbReference type="Pfam" id="PF00550">
    <property type="entry name" value="PP-binding"/>
    <property type="match status" value="1"/>
</dbReference>
<dbReference type="InterPro" id="IPR016036">
    <property type="entry name" value="Malonyl_transacylase_ACP-bd"/>
</dbReference>
<dbReference type="InterPro" id="IPR020841">
    <property type="entry name" value="PKS_Beta-ketoAc_synthase_dom"/>
</dbReference>
<evidence type="ECO:0000256" key="1">
    <source>
        <dbReference type="ARBA" id="ARBA00001937"/>
    </source>
</evidence>
<comment type="catalytic activity">
    <reaction evidence="12">
        <text>19-(4-hydroxyphenyl)nonadecanoyl-[(phenol)carboxyphthiodiolenone synthase] + 2 (S)-methylmalonyl-CoA + 3 malonyl-CoA + 5 NADPH + 10 H(+) = C37-(phenol)carboxyphthiodiolenone-[(phenol)carboxyphthiodiolenone synthase] + 5 CO2 + 5 NADP(+) + 5 CoA + 2 H2O</text>
        <dbReference type="Rhea" id="RHEA:57760"/>
        <dbReference type="Rhea" id="RHEA-COMP:14273"/>
        <dbReference type="Rhea" id="RHEA-COMP:14990"/>
        <dbReference type="ChEBI" id="CHEBI:15377"/>
        <dbReference type="ChEBI" id="CHEBI:15378"/>
        <dbReference type="ChEBI" id="CHEBI:16526"/>
        <dbReference type="ChEBI" id="CHEBI:57287"/>
        <dbReference type="ChEBI" id="CHEBI:57327"/>
        <dbReference type="ChEBI" id="CHEBI:57384"/>
        <dbReference type="ChEBI" id="CHEBI:57783"/>
        <dbReference type="ChEBI" id="CHEBI:58349"/>
        <dbReference type="ChEBI" id="CHEBI:133301"/>
        <dbReference type="ChEBI" id="CHEBI:142260"/>
        <dbReference type="EC" id="2.3.1.292"/>
    </reaction>
</comment>
<evidence type="ECO:0000256" key="7">
    <source>
        <dbReference type="ARBA" id="ARBA00022857"/>
    </source>
</evidence>
<dbReference type="Pfam" id="PF08659">
    <property type="entry name" value="KR"/>
    <property type="match status" value="1"/>
</dbReference>
<keyword evidence="9" id="KW-0443">Lipid metabolism</keyword>
<dbReference type="SUPFAM" id="SSF52151">
    <property type="entry name" value="FabD/lysophospholipase-like"/>
    <property type="match status" value="1"/>
</dbReference>
<dbReference type="Gene3D" id="3.40.366.10">
    <property type="entry name" value="Malonyl-Coenzyme A Acyl Carrier Protein, domain 2"/>
    <property type="match status" value="1"/>
</dbReference>
<comment type="catalytic activity">
    <reaction evidence="11">
        <text>17-(4-hydroxyphenyl)heptadecanoyl-[(phenol)carboxyphthiodiolenone synthase] + 2 (S)-methylmalonyl-CoA + 3 malonyl-CoA + 5 NADPH + 10 H(+) = C35-(phenol)carboxyphthiodiolenone-[(phenol)carboxyphthiodiolenone synthase] + 5 CO2 + 5 NADP(+) + 5 CoA + 2 H2O</text>
        <dbReference type="Rhea" id="RHEA:57756"/>
        <dbReference type="Rhea" id="RHEA-COMP:14272"/>
        <dbReference type="Rhea" id="RHEA-COMP:14989"/>
        <dbReference type="ChEBI" id="CHEBI:15377"/>
        <dbReference type="ChEBI" id="CHEBI:15378"/>
        <dbReference type="ChEBI" id="CHEBI:16526"/>
        <dbReference type="ChEBI" id="CHEBI:57287"/>
        <dbReference type="ChEBI" id="CHEBI:57327"/>
        <dbReference type="ChEBI" id="CHEBI:57384"/>
        <dbReference type="ChEBI" id="CHEBI:57783"/>
        <dbReference type="ChEBI" id="CHEBI:58349"/>
        <dbReference type="ChEBI" id="CHEBI:133300"/>
        <dbReference type="ChEBI" id="CHEBI:142259"/>
        <dbReference type="EC" id="2.3.1.292"/>
    </reaction>
</comment>
<evidence type="ECO:0000256" key="14">
    <source>
        <dbReference type="ARBA" id="ARBA00052745"/>
    </source>
</evidence>
<dbReference type="EC" id="2.3.1.292" evidence="16"/>
<dbReference type="GO" id="GO:0005886">
    <property type="term" value="C:plasma membrane"/>
    <property type="evidence" value="ECO:0007669"/>
    <property type="project" value="TreeGrafter"/>
</dbReference>
<dbReference type="SUPFAM" id="SSF55048">
    <property type="entry name" value="Probable ACP-binding domain of malonyl-CoA ACP transacylase"/>
    <property type="match status" value="1"/>
</dbReference>
<dbReference type="Gene3D" id="3.40.47.10">
    <property type="match status" value="1"/>
</dbReference>
<dbReference type="InterPro" id="IPR013968">
    <property type="entry name" value="PKS_KR"/>
</dbReference>
<dbReference type="Pfam" id="PF22621">
    <property type="entry name" value="CurL-like_PKS_C"/>
    <property type="match status" value="1"/>
</dbReference>
<keyword evidence="5" id="KW-0808">Transferase</keyword>
<dbReference type="SUPFAM" id="SSF47336">
    <property type="entry name" value="ACP-like"/>
    <property type="match status" value="1"/>
</dbReference>
<dbReference type="PROSITE" id="PS50075">
    <property type="entry name" value="CARRIER"/>
    <property type="match status" value="1"/>
</dbReference>
<dbReference type="Pfam" id="PF02801">
    <property type="entry name" value="Ketoacyl-synt_C"/>
    <property type="match status" value="1"/>
</dbReference>
<dbReference type="SMART" id="SM00825">
    <property type="entry name" value="PKS_KS"/>
    <property type="match status" value="1"/>
</dbReference>
<dbReference type="InterPro" id="IPR001227">
    <property type="entry name" value="Ac_transferase_dom_sf"/>
</dbReference>
<dbReference type="InterPro" id="IPR036736">
    <property type="entry name" value="ACP-like_sf"/>
</dbReference>
<evidence type="ECO:0000259" key="23">
    <source>
        <dbReference type="PROSITE" id="PS52004"/>
    </source>
</evidence>
<dbReference type="InterPro" id="IPR016039">
    <property type="entry name" value="Thiolase-like"/>
</dbReference>
<dbReference type="CDD" id="cd00833">
    <property type="entry name" value="PKS"/>
    <property type="match status" value="1"/>
</dbReference>
<dbReference type="InterPro" id="IPR036291">
    <property type="entry name" value="NAD(P)-bd_dom_sf"/>
</dbReference>
<evidence type="ECO:0000256" key="6">
    <source>
        <dbReference type="ARBA" id="ARBA00022832"/>
    </source>
</evidence>
<evidence type="ECO:0000256" key="10">
    <source>
        <dbReference type="ARBA" id="ARBA00023268"/>
    </source>
</evidence>
<dbReference type="InterPro" id="IPR014043">
    <property type="entry name" value="Acyl_transferase_dom"/>
</dbReference>
<comment type="cofactor">
    <cofactor evidence="1">
        <name>NADP(+)</name>
        <dbReference type="ChEBI" id="CHEBI:58349"/>
    </cofactor>
</comment>
<dbReference type="InterPro" id="IPR049490">
    <property type="entry name" value="C883_1060-like_KR_N"/>
</dbReference>
<comment type="catalytic activity">
    <reaction evidence="14">
        <text>icosanoyl-[(phenol)carboxyphthiodiolenone synthase] + 2 (S)-methylmalonyl-CoA + 3 malonyl-CoA + 5 NADPH + 10 H(+) = C32-carboxyphthiodiolenone-[(phenol)carboxyphthiodiolenone synthase] + 5 CO2 + 5 NADP(+) + 5 CoA + 2 H2O</text>
        <dbReference type="Rhea" id="RHEA:57748"/>
        <dbReference type="Rhea" id="RHEA-COMP:14985"/>
        <dbReference type="Rhea" id="RHEA-COMP:14986"/>
        <dbReference type="ChEBI" id="CHEBI:15377"/>
        <dbReference type="ChEBI" id="CHEBI:15378"/>
        <dbReference type="ChEBI" id="CHEBI:16526"/>
        <dbReference type="ChEBI" id="CHEBI:57287"/>
        <dbReference type="ChEBI" id="CHEBI:57327"/>
        <dbReference type="ChEBI" id="CHEBI:57384"/>
        <dbReference type="ChEBI" id="CHEBI:57783"/>
        <dbReference type="ChEBI" id="CHEBI:58349"/>
        <dbReference type="ChEBI" id="CHEBI:87848"/>
        <dbReference type="ChEBI" id="CHEBI:142236"/>
        <dbReference type="EC" id="2.3.1.292"/>
    </reaction>
</comment>
<dbReference type="GO" id="GO:0016491">
    <property type="term" value="F:oxidoreductase activity"/>
    <property type="evidence" value="ECO:0007669"/>
    <property type="project" value="UniProtKB-KW"/>
</dbReference>
<evidence type="ECO:0000313" key="24">
    <source>
        <dbReference type="EMBL" id="AGH69811.1"/>
    </source>
</evidence>
<dbReference type="Gene3D" id="3.30.70.250">
    <property type="entry name" value="Malonyl-CoA ACP transacylase, ACP-binding"/>
    <property type="match status" value="1"/>
</dbReference>
<dbReference type="InterPro" id="IPR016035">
    <property type="entry name" value="Acyl_Trfase/lysoPLipase"/>
</dbReference>
<evidence type="ECO:0000256" key="8">
    <source>
        <dbReference type="ARBA" id="ARBA00023002"/>
    </source>
</evidence>
<feature type="coiled-coil region" evidence="21">
    <location>
        <begin position="1392"/>
        <end position="1419"/>
    </location>
</feature>
<dbReference type="GO" id="GO:0034081">
    <property type="term" value="C:polyketide synthase complex"/>
    <property type="evidence" value="ECO:0007669"/>
    <property type="project" value="UniProtKB-ARBA"/>
</dbReference>
<dbReference type="PROSITE" id="PS00606">
    <property type="entry name" value="KS3_1"/>
    <property type="match status" value="1"/>
</dbReference>
<dbReference type="InterPro" id="IPR057326">
    <property type="entry name" value="KR_dom"/>
</dbReference>
<protein>
    <recommendedName>
        <fullName evidence="17">Phenolphthiocerol/phthiocerol polyketide synthase subunit E</fullName>
        <ecNumber evidence="16">2.3.1.292</ecNumber>
    </recommendedName>
    <alternativeName>
        <fullName evidence="19">(Phenol)carboxyphthiodiolenone synthase subunit E</fullName>
    </alternativeName>
    <alternativeName>
        <fullName evidence="20">Beta-ketoacyl-acyl-carrier-protein synthase I</fullName>
    </alternativeName>
    <alternativeName>
        <fullName evidence="18">Phthiocerol synthesis polyketide synthase type I PpsE</fullName>
    </alternativeName>
</protein>
<evidence type="ECO:0000256" key="15">
    <source>
        <dbReference type="ARBA" id="ARBA00058455"/>
    </source>
</evidence>
<dbReference type="PROSITE" id="PS52004">
    <property type="entry name" value="KS3_2"/>
    <property type="match status" value="1"/>
</dbReference>
<feature type="domain" description="Ketosynthase family 3 (KS3)" evidence="23">
    <location>
        <begin position="7"/>
        <end position="432"/>
    </location>
</feature>
<dbReference type="SUPFAM" id="SSF53901">
    <property type="entry name" value="Thiolase-like"/>
    <property type="match status" value="1"/>
</dbReference>
<dbReference type="InterPro" id="IPR014030">
    <property type="entry name" value="Ketoacyl_synth_N"/>
</dbReference>
<dbReference type="GO" id="GO:0006633">
    <property type="term" value="P:fatty acid biosynthetic process"/>
    <property type="evidence" value="ECO:0007669"/>
    <property type="project" value="InterPro"/>
</dbReference>
<dbReference type="Gene3D" id="3.40.50.720">
    <property type="entry name" value="NAD(P)-binding Rossmann-like Domain"/>
    <property type="match status" value="1"/>
</dbReference>
<evidence type="ECO:0000256" key="3">
    <source>
        <dbReference type="ARBA" id="ARBA00022450"/>
    </source>
</evidence>
<dbReference type="GO" id="GO:0004312">
    <property type="term" value="F:fatty acid synthase activity"/>
    <property type="evidence" value="ECO:0007669"/>
    <property type="project" value="TreeGrafter"/>
</dbReference>
<keyword evidence="21" id="KW-0175">Coiled coil</keyword>
<evidence type="ECO:0000256" key="13">
    <source>
        <dbReference type="ARBA" id="ARBA00052119"/>
    </source>
</evidence>
<comment type="cofactor">
    <cofactor evidence="2">
        <name>pantetheine 4'-phosphate</name>
        <dbReference type="ChEBI" id="CHEBI:47942"/>
    </cofactor>
</comment>
<dbReference type="GO" id="GO:0071770">
    <property type="term" value="P:DIM/DIP cell wall layer assembly"/>
    <property type="evidence" value="ECO:0007669"/>
    <property type="project" value="TreeGrafter"/>
</dbReference>
<dbReference type="InterPro" id="IPR018201">
    <property type="entry name" value="Ketoacyl_synth_AS"/>
</dbReference>
<keyword evidence="7" id="KW-0521">NADP</keyword>
<evidence type="ECO:0000256" key="12">
    <source>
        <dbReference type="ARBA" id="ARBA00051971"/>
    </source>
</evidence>
<keyword evidence="8" id="KW-0560">Oxidoreductase</keyword>
<reference evidence="24" key="1">
    <citation type="journal article" date="2013" name="Proc. Natl. Acad. Sci. U.S.A.">
        <title>Metagenomic natural product discovery in lichen provides evidence for a family of biosynthetic pathways in diverse symbioses.</title>
        <authorList>
            <person name="Kampa A."/>
            <person name="Gagunashvili A.N."/>
            <person name="Gulder T.A."/>
            <person name="Morinaka B.I."/>
            <person name="Daolio C."/>
            <person name="Godejohann M."/>
            <person name="Miao V.P."/>
            <person name="Piel J."/>
            <person name="Andresson O.S."/>
        </authorList>
    </citation>
    <scope>NUCLEOTIDE SEQUENCE</scope>
</reference>
<dbReference type="EMBL" id="KC407996">
    <property type="protein sequence ID" value="AGH69811.1"/>
    <property type="molecule type" value="Genomic_DNA"/>
</dbReference>
<evidence type="ECO:0000256" key="18">
    <source>
        <dbReference type="ARBA" id="ARBA00075053"/>
    </source>
</evidence>
<keyword evidence="6" id="KW-0276">Fatty acid metabolism</keyword>
<keyword evidence="4" id="KW-0597">Phosphoprotein</keyword>
<dbReference type="Gene3D" id="1.10.1200.10">
    <property type="entry name" value="ACP-like"/>
    <property type="match status" value="1"/>
</dbReference>
<proteinExistence type="predicted"/>
<accession>M4T757</accession>
<evidence type="ECO:0000256" key="20">
    <source>
        <dbReference type="ARBA" id="ARBA00084020"/>
    </source>
</evidence>
<dbReference type="SMART" id="SM00827">
    <property type="entry name" value="PKS_AT"/>
    <property type="match status" value="1"/>
</dbReference>
<feature type="domain" description="Carrier" evidence="22">
    <location>
        <begin position="1434"/>
        <end position="1509"/>
    </location>
</feature>
<keyword evidence="10" id="KW-0511">Multifunctional enzyme</keyword>
<dbReference type="CDD" id="cd08953">
    <property type="entry name" value="KR_2_SDR_x"/>
    <property type="match status" value="1"/>
</dbReference>
<organism evidence="24">
    <name type="scientific">Nostoc sp. 'Peltigera membranacea cyanobiont'</name>
    <dbReference type="NCBI Taxonomy" id="414689"/>
    <lineage>
        <taxon>Bacteria</taxon>
        <taxon>Bacillati</taxon>
        <taxon>Cyanobacteriota</taxon>
        <taxon>Cyanophyceae</taxon>
        <taxon>Nostocales</taxon>
        <taxon>Nostocaceae</taxon>
        <taxon>Nostoc</taxon>
        <taxon>Nostoc cyanobionts</taxon>
    </lineage>
</organism>
<dbReference type="SMART" id="SM00822">
    <property type="entry name" value="PKS_KR"/>
    <property type="match status" value="1"/>
</dbReference>
<evidence type="ECO:0000256" key="16">
    <source>
        <dbReference type="ARBA" id="ARBA00066974"/>
    </source>
</evidence>
<dbReference type="PANTHER" id="PTHR43775">
    <property type="entry name" value="FATTY ACID SYNTHASE"/>
    <property type="match status" value="1"/>
</dbReference>